<feature type="domain" description="DUF4200" evidence="4">
    <location>
        <begin position="105"/>
        <end position="223"/>
    </location>
</feature>
<accession>A0A7S1CA91</accession>
<feature type="region of interest" description="Disordered" evidence="3">
    <location>
        <begin position="516"/>
        <end position="539"/>
    </location>
</feature>
<feature type="region of interest" description="Disordered" evidence="3">
    <location>
        <begin position="48"/>
        <end position="77"/>
    </location>
</feature>
<feature type="compositionally biased region" description="Gly residues" evidence="3">
    <location>
        <begin position="1"/>
        <end position="12"/>
    </location>
</feature>
<evidence type="ECO:0000256" key="1">
    <source>
        <dbReference type="ARBA" id="ARBA00023054"/>
    </source>
</evidence>
<evidence type="ECO:0000259" key="4">
    <source>
        <dbReference type="Pfam" id="PF13863"/>
    </source>
</evidence>
<sequence length="539" mass="62366">MSGKGAAGGAGGNPFVLPSDEEVFKMREEERRKKRETRHRLKTMKVWEKTTQSSRMGKTRQISDLLPPADAGASAGARHTRGLVAAATAAISNDRRREKENMADFIAKKREMFLVQMSLDTKREEIRKLEHKAHMKEEALKKSELMLEEDAIRFDAFLKENDKKAHEAIKNAEREAKLKQDKVQEIKKLKHAINVVQSDKSKCEEALADCQRYKRFLDDLTPREYFEEQRAAKLRRQAERKRAGLDAKQAQWDAARVAAEEEWRRVQEEERLKAQREGRPIRKVSELPSPEALGLPAPPRLEDEETESSGEDIPMFFKEPQQLLDIFTQLEEGNLFLIQNCQETEQQLEELKQQYKVTERQMSKQTAALKENIRELNAQIDRERGKAEALRRRVKESTGEDSQEKLLADLRAKVQRVYKECGFNTDANPSTLTMLTDLEGKLERLLSSIASMDEKYVFAKEKEKEKERRDRVRAERIADQQRNYELRLKKSMERSQAPAKKKLGKQVMFRSAPLKRRVTKTEVDEGDKQAEADAVFLNP</sequence>
<feature type="compositionally biased region" description="Basic and acidic residues" evidence="3">
    <location>
        <begin position="267"/>
        <end position="285"/>
    </location>
</feature>
<dbReference type="InterPro" id="IPR051147">
    <property type="entry name" value="CFAP_domain-containing"/>
</dbReference>
<dbReference type="AlphaFoldDB" id="A0A7S1CA91"/>
<feature type="region of interest" description="Disordered" evidence="3">
    <location>
        <begin position="1"/>
        <end position="23"/>
    </location>
</feature>
<dbReference type="PANTHER" id="PTHR21683:SF3">
    <property type="entry name" value="CILIA AND FLAGELLA ASSOCIATED PROTEIN 100"/>
    <property type="match status" value="1"/>
</dbReference>
<dbReference type="GO" id="GO:0005856">
    <property type="term" value="C:cytoskeleton"/>
    <property type="evidence" value="ECO:0007669"/>
    <property type="project" value="UniProtKB-ARBA"/>
</dbReference>
<feature type="region of interest" description="Disordered" evidence="3">
    <location>
        <begin position="267"/>
        <end position="312"/>
    </location>
</feature>
<dbReference type="Pfam" id="PF13863">
    <property type="entry name" value="DUF4200"/>
    <property type="match status" value="1"/>
</dbReference>
<feature type="compositionally biased region" description="Polar residues" evidence="3">
    <location>
        <begin position="49"/>
        <end position="62"/>
    </location>
</feature>
<feature type="compositionally biased region" description="Basic and acidic residues" evidence="3">
    <location>
        <begin position="519"/>
        <end position="531"/>
    </location>
</feature>
<organism evidence="5">
    <name type="scientific">Bicosoecida sp. CB-2014</name>
    <dbReference type="NCBI Taxonomy" id="1486930"/>
    <lineage>
        <taxon>Eukaryota</taxon>
        <taxon>Sar</taxon>
        <taxon>Stramenopiles</taxon>
        <taxon>Bigyra</taxon>
        <taxon>Opalozoa</taxon>
        <taxon>Bicosoecida</taxon>
    </lineage>
</organism>
<feature type="coiled-coil region" evidence="2">
    <location>
        <begin position="119"/>
        <end position="189"/>
    </location>
</feature>
<evidence type="ECO:0000256" key="2">
    <source>
        <dbReference type="SAM" id="Coils"/>
    </source>
</evidence>
<gene>
    <name evidence="5" type="ORF">BSP0115_LOCUS7005</name>
</gene>
<protein>
    <recommendedName>
        <fullName evidence="4">DUF4200 domain-containing protein</fullName>
    </recommendedName>
</protein>
<reference evidence="5" key="1">
    <citation type="submission" date="2021-01" db="EMBL/GenBank/DDBJ databases">
        <authorList>
            <person name="Corre E."/>
            <person name="Pelletier E."/>
            <person name="Niang G."/>
            <person name="Scheremetjew M."/>
            <person name="Finn R."/>
            <person name="Kale V."/>
            <person name="Holt S."/>
            <person name="Cochrane G."/>
            <person name="Meng A."/>
            <person name="Brown T."/>
            <person name="Cohen L."/>
        </authorList>
    </citation>
    <scope>NUCLEOTIDE SEQUENCE</scope>
    <source>
        <strain evidence="5">Ms1</strain>
    </source>
</reference>
<name>A0A7S1CA91_9STRA</name>
<evidence type="ECO:0000256" key="3">
    <source>
        <dbReference type="SAM" id="MobiDB-lite"/>
    </source>
</evidence>
<evidence type="ECO:0000313" key="5">
    <source>
        <dbReference type="EMBL" id="CAD8913753.1"/>
    </source>
</evidence>
<keyword evidence="1 2" id="KW-0175">Coiled coil</keyword>
<proteinExistence type="predicted"/>
<feature type="coiled-coil region" evidence="2">
    <location>
        <begin position="334"/>
        <end position="400"/>
    </location>
</feature>
<dbReference type="InterPro" id="IPR025252">
    <property type="entry name" value="DUF4200"/>
</dbReference>
<dbReference type="PANTHER" id="PTHR21683">
    <property type="entry name" value="COILED-COIL DOMAIN-CONTAINING PROTEIN 42 LIKE-2-LIKE-RELATED"/>
    <property type="match status" value="1"/>
</dbReference>
<dbReference type="EMBL" id="HBFS01010201">
    <property type="protein sequence ID" value="CAD8913753.1"/>
    <property type="molecule type" value="Transcribed_RNA"/>
</dbReference>